<feature type="signal peptide" evidence="1">
    <location>
        <begin position="1"/>
        <end position="17"/>
    </location>
</feature>
<accession>A0A5J4VT30</accession>
<comment type="caution">
    <text evidence="2">The sequence shown here is derived from an EMBL/GenBank/DDBJ whole genome shotgun (WGS) entry which is preliminary data.</text>
</comment>
<protein>
    <submittedName>
        <fullName evidence="2">Uncharacterized protein</fullName>
    </submittedName>
</protein>
<organism evidence="2 3">
    <name type="scientific">Streblomastix strix</name>
    <dbReference type="NCBI Taxonomy" id="222440"/>
    <lineage>
        <taxon>Eukaryota</taxon>
        <taxon>Metamonada</taxon>
        <taxon>Preaxostyla</taxon>
        <taxon>Oxymonadida</taxon>
        <taxon>Streblomastigidae</taxon>
        <taxon>Streblomastix</taxon>
    </lineage>
</organism>
<dbReference type="Proteomes" id="UP000324800">
    <property type="component" value="Unassembled WGS sequence"/>
</dbReference>
<evidence type="ECO:0000313" key="2">
    <source>
        <dbReference type="EMBL" id="KAA6385569.1"/>
    </source>
</evidence>
<keyword evidence="1" id="KW-0732">Signal</keyword>
<evidence type="ECO:0000313" key="3">
    <source>
        <dbReference type="Proteomes" id="UP000324800"/>
    </source>
</evidence>
<proteinExistence type="predicted"/>
<feature type="chain" id="PRO_5023931442" evidence="1">
    <location>
        <begin position="18"/>
        <end position="158"/>
    </location>
</feature>
<reference evidence="2 3" key="1">
    <citation type="submission" date="2019-03" db="EMBL/GenBank/DDBJ databases">
        <title>Single cell metagenomics reveals metabolic interactions within the superorganism composed of flagellate Streblomastix strix and complex community of Bacteroidetes bacteria on its surface.</title>
        <authorList>
            <person name="Treitli S.C."/>
            <person name="Kolisko M."/>
            <person name="Husnik F."/>
            <person name="Keeling P."/>
            <person name="Hampl V."/>
        </authorList>
    </citation>
    <scope>NUCLEOTIDE SEQUENCE [LARGE SCALE GENOMIC DNA]</scope>
    <source>
        <strain evidence="2">ST1C</strain>
    </source>
</reference>
<dbReference type="AlphaFoldDB" id="A0A5J4VT30"/>
<sequence>MLSVTNLLQLLFLGSEQQYEQYADSNLAQNLSIGLGIGGGCGEQGDEMIRKLLFCFGSFIKDTGQGFNERIVEKDTWRFKESQPDLLRIVEEKVEFEGGMAELEAHAFNNPYLKGDGVYYNRNIRKDALKWKKNILNQFNYTKYGQNKNQLDNGWDDW</sequence>
<evidence type="ECO:0000256" key="1">
    <source>
        <dbReference type="SAM" id="SignalP"/>
    </source>
</evidence>
<gene>
    <name evidence="2" type="ORF">EZS28_018903</name>
</gene>
<dbReference type="EMBL" id="SNRW01005207">
    <property type="protein sequence ID" value="KAA6385569.1"/>
    <property type="molecule type" value="Genomic_DNA"/>
</dbReference>
<name>A0A5J4VT30_9EUKA</name>